<protein>
    <submittedName>
        <fullName evidence="2">CapA family protein</fullName>
    </submittedName>
</protein>
<accession>A0ABX8LPX3</accession>
<dbReference type="EMBL" id="CP077683">
    <property type="protein sequence ID" value="QXE92997.1"/>
    <property type="molecule type" value="Genomic_DNA"/>
</dbReference>
<dbReference type="Pfam" id="PF09587">
    <property type="entry name" value="PGA_cap"/>
    <property type="match status" value="1"/>
</dbReference>
<reference evidence="2 3" key="1">
    <citation type="submission" date="2021-06" db="EMBL/GenBank/DDBJ databases">
        <title>Gemonas diversity in paddy soil.</title>
        <authorList>
            <person name="Liu G."/>
        </authorList>
    </citation>
    <scope>NUCLEOTIDE SEQUENCE [LARGE SCALE GENOMIC DNA]</scope>
    <source>
        <strain evidence="2 3">RG2</strain>
    </source>
</reference>
<dbReference type="InterPro" id="IPR052169">
    <property type="entry name" value="CW_Biosynth-Accessory"/>
</dbReference>
<gene>
    <name evidence="2" type="ORF">KP001_02540</name>
</gene>
<dbReference type="CDD" id="cd07381">
    <property type="entry name" value="MPP_CapA"/>
    <property type="match status" value="1"/>
</dbReference>
<keyword evidence="3" id="KW-1185">Reference proteome</keyword>
<dbReference type="PANTHER" id="PTHR33393:SF11">
    <property type="entry name" value="POLYGLUTAMINE SYNTHESIS ACCESSORY PROTEIN RV0574C-RELATED"/>
    <property type="match status" value="1"/>
</dbReference>
<feature type="domain" description="Capsule synthesis protein CapA" evidence="1">
    <location>
        <begin position="36"/>
        <end position="276"/>
    </location>
</feature>
<organism evidence="2 3">
    <name type="scientific">Geomonas subterranea</name>
    <dbReference type="NCBI Taxonomy" id="2847989"/>
    <lineage>
        <taxon>Bacteria</taxon>
        <taxon>Pseudomonadati</taxon>
        <taxon>Thermodesulfobacteriota</taxon>
        <taxon>Desulfuromonadia</taxon>
        <taxon>Geobacterales</taxon>
        <taxon>Geobacteraceae</taxon>
        <taxon>Geomonas</taxon>
    </lineage>
</organism>
<proteinExistence type="predicted"/>
<dbReference type="SMART" id="SM00854">
    <property type="entry name" value="PGA_cap"/>
    <property type="match status" value="1"/>
</dbReference>
<name>A0ABX8LPX3_9BACT</name>
<evidence type="ECO:0000313" key="2">
    <source>
        <dbReference type="EMBL" id="QXE92997.1"/>
    </source>
</evidence>
<evidence type="ECO:0000259" key="1">
    <source>
        <dbReference type="SMART" id="SM00854"/>
    </source>
</evidence>
<sequence length="357" mass="38386">MSHFTRIAANLFPFRGALLFFLLILPLNAQGARTVTVAAVGDIMMGSDFPTPKLPPRDGRDLFAAVAPYLRRADIALGNLEGPLCSEETPAKEPLAGRRYLFRTPPSYAKNLKEAGFSILSLANNHARDFGGAGLESTRKALSGAGVQFSSKKGEIARFDLHGVRVAVIALAYGPPPRSIVFPAQPLQEIERAASEYDVVILSIHAGAEGRGALHVAPGEERFLEESRGDLVRFAHDAIARGADLVLAHGPHVPRALELYRGRLIAYSLGNFATYGGVSVVGESGLAPLLTVELAADGSFIGGNIDSFRQFRYTGPQPDPKRRALRLMRRLSAEDFPDSPLVFGDGGRIGVKQPVRP</sequence>
<dbReference type="PANTHER" id="PTHR33393">
    <property type="entry name" value="POLYGLUTAMINE SYNTHESIS ACCESSORY PROTEIN RV0574C-RELATED"/>
    <property type="match status" value="1"/>
</dbReference>
<evidence type="ECO:0000313" key="3">
    <source>
        <dbReference type="Proteomes" id="UP000683559"/>
    </source>
</evidence>
<dbReference type="Proteomes" id="UP000683559">
    <property type="component" value="Chromosome"/>
</dbReference>
<dbReference type="InterPro" id="IPR019079">
    <property type="entry name" value="Capsule_synth_CapA"/>
</dbReference>